<dbReference type="AlphaFoldDB" id="A0A9X1XBP7"/>
<sequence>MHIQQMAVPLMVMAFIIYRRTKRTIGFQPYKPGRLVFRMIIFAVIMIAFLVNAALHPTTLLYAVPGTLIGVVLVIFAAKHSTYQWRESQLFYRTHKWIEAAVLILFLGRFFYRFLLLASSSGTQSLQNTQYGQHFTRDPLTAFVFFILGAYYIGFNGYILRKGKALQKEEFPVEPTL</sequence>
<feature type="transmembrane region" description="Helical" evidence="1">
    <location>
        <begin position="33"/>
        <end position="54"/>
    </location>
</feature>
<protein>
    <recommendedName>
        <fullName evidence="4">DUF1453 family protein</fullName>
    </recommendedName>
</protein>
<feature type="transmembrane region" description="Helical" evidence="1">
    <location>
        <begin position="6"/>
        <end position="21"/>
    </location>
</feature>
<keyword evidence="1" id="KW-0812">Transmembrane</keyword>
<keyword evidence="3" id="KW-1185">Reference proteome</keyword>
<feature type="transmembrane region" description="Helical" evidence="1">
    <location>
        <begin position="98"/>
        <end position="120"/>
    </location>
</feature>
<name>A0A9X1XBP7_9BACL</name>
<dbReference type="InterPro" id="IPR058247">
    <property type="entry name" value="DUF1453"/>
</dbReference>
<dbReference type="RefSeq" id="WP_248252137.1">
    <property type="nucleotide sequence ID" value="NZ_JAIWJX010000002.1"/>
</dbReference>
<evidence type="ECO:0000313" key="3">
    <source>
        <dbReference type="Proteomes" id="UP001139011"/>
    </source>
</evidence>
<keyword evidence="1" id="KW-1133">Transmembrane helix</keyword>
<keyword evidence="1" id="KW-0472">Membrane</keyword>
<dbReference type="EMBL" id="JAIWJX010000002">
    <property type="protein sequence ID" value="MCK6256463.1"/>
    <property type="molecule type" value="Genomic_DNA"/>
</dbReference>
<organism evidence="2 3">
    <name type="scientific">Fictibacillus marinisediminis</name>
    <dbReference type="NCBI Taxonomy" id="2878389"/>
    <lineage>
        <taxon>Bacteria</taxon>
        <taxon>Bacillati</taxon>
        <taxon>Bacillota</taxon>
        <taxon>Bacilli</taxon>
        <taxon>Bacillales</taxon>
        <taxon>Fictibacillaceae</taxon>
        <taxon>Fictibacillus</taxon>
    </lineage>
</organism>
<dbReference type="Pfam" id="PF07301">
    <property type="entry name" value="DUF1453"/>
    <property type="match status" value="1"/>
</dbReference>
<proteinExistence type="predicted"/>
<dbReference type="Proteomes" id="UP001139011">
    <property type="component" value="Unassembled WGS sequence"/>
</dbReference>
<gene>
    <name evidence="2" type="ORF">LCY76_07645</name>
</gene>
<evidence type="ECO:0008006" key="4">
    <source>
        <dbReference type="Google" id="ProtNLM"/>
    </source>
</evidence>
<evidence type="ECO:0000313" key="2">
    <source>
        <dbReference type="EMBL" id="MCK6256463.1"/>
    </source>
</evidence>
<reference evidence="2" key="1">
    <citation type="submission" date="2021-09" db="EMBL/GenBank/DDBJ databases">
        <title>Genome analysis of Fictibacillus sp. KIGAM418 isolated from marine sediment.</title>
        <authorList>
            <person name="Seo M.-J."/>
            <person name="Cho E.-S."/>
            <person name="Hwang C.Y."/>
        </authorList>
    </citation>
    <scope>NUCLEOTIDE SEQUENCE</scope>
    <source>
        <strain evidence="2">KIGAM418</strain>
    </source>
</reference>
<feature type="transmembrane region" description="Helical" evidence="1">
    <location>
        <begin position="140"/>
        <end position="160"/>
    </location>
</feature>
<comment type="caution">
    <text evidence="2">The sequence shown here is derived from an EMBL/GenBank/DDBJ whole genome shotgun (WGS) entry which is preliminary data.</text>
</comment>
<feature type="transmembrane region" description="Helical" evidence="1">
    <location>
        <begin position="60"/>
        <end position="78"/>
    </location>
</feature>
<evidence type="ECO:0000256" key="1">
    <source>
        <dbReference type="SAM" id="Phobius"/>
    </source>
</evidence>
<accession>A0A9X1XBP7</accession>